<protein>
    <submittedName>
        <fullName evidence="2">Uncharacterized protein DUF2276</fullName>
    </submittedName>
</protein>
<evidence type="ECO:0000313" key="2">
    <source>
        <dbReference type="EMBL" id="TWI74418.1"/>
    </source>
</evidence>
<organism evidence="2 3">
    <name type="scientific">Desulfobotulus alkaliphilus</name>
    <dbReference type="NCBI Taxonomy" id="622671"/>
    <lineage>
        <taxon>Bacteria</taxon>
        <taxon>Pseudomonadati</taxon>
        <taxon>Thermodesulfobacteriota</taxon>
        <taxon>Desulfobacteria</taxon>
        <taxon>Desulfobacterales</taxon>
        <taxon>Desulfobacteraceae</taxon>
        <taxon>Desulfobotulus</taxon>
    </lineage>
</organism>
<accession>A0A562RZL2</accession>
<evidence type="ECO:0000259" key="1">
    <source>
        <dbReference type="Pfam" id="PF10040"/>
    </source>
</evidence>
<dbReference type="Pfam" id="PF10040">
    <property type="entry name" value="CRISPR_Cas6"/>
    <property type="match status" value="1"/>
</dbReference>
<dbReference type="AlphaFoldDB" id="A0A562RZL2"/>
<dbReference type="InterPro" id="IPR019267">
    <property type="entry name" value="CRISPR-assoc_Cas6_C"/>
</dbReference>
<dbReference type="OrthoDB" id="9787241at2"/>
<dbReference type="Gene3D" id="3.30.70.1900">
    <property type="match status" value="1"/>
</dbReference>
<dbReference type="Proteomes" id="UP000318307">
    <property type="component" value="Unassembled WGS sequence"/>
</dbReference>
<dbReference type="EMBL" id="VLLC01000005">
    <property type="protein sequence ID" value="TWI74418.1"/>
    <property type="molecule type" value="Genomic_DNA"/>
</dbReference>
<sequence>MRYGFYRFFCKFQTPAELPPFKGSTFRGGFGHSLKSAVCALRNCKTCSDCSLSSRCVYAMVFETETDVGREKGGRVSAPPHPMVFVPPEDEKTGYEPGDGLVCGLKVFGSANDYLPYFVHAFERMGKAGLGRRLQGQRGRFVLERVEESFFPEVSVYENGGNSMTRPENLKALCWDFPETWPAHGKAVRIVLDTPLRLKVDGRLPADLPFDLFVRQALRRMSSLFNAWGDGEPELDYPEMIRMAGNIRIREKNLRWFDWQRYSNRQESRMFMGGLTGDVLYEGDLTPFLPLLSLAEALHVGKNTMFGLGRVRMLWQ</sequence>
<reference evidence="2 3" key="1">
    <citation type="submission" date="2019-07" db="EMBL/GenBank/DDBJ databases">
        <title>Genome sequencing of 100 strains of the haloalkaliphilic chemolithoautotrophic sulfur-oxidizing bacterium Thioalkalivibrio.</title>
        <authorList>
            <person name="Muyzer G."/>
        </authorList>
    </citation>
    <scope>NUCLEOTIDE SEQUENCE [LARGE SCALE GENOMIC DNA]</scope>
    <source>
        <strain evidence="2 3">ASO4-4</strain>
    </source>
</reference>
<comment type="caution">
    <text evidence="2">The sequence shown here is derived from an EMBL/GenBank/DDBJ whole genome shotgun (WGS) entry which is preliminary data.</text>
</comment>
<name>A0A562RZL2_9BACT</name>
<gene>
    <name evidence="2" type="ORF">LZ24_01024</name>
</gene>
<keyword evidence="3" id="KW-1185">Reference proteome</keyword>
<feature type="domain" description="CRISPR-associated protein Cas6 C-terminal" evidence="1">
    <location>
        <begin position="193"/>
        <end position="311"/>
    </location>
</feature>
<evidence type="ECO:0000313" key="3">
    <source>
        <dbReference type="Proteomes" id="UP000318307"/>
    </source>
</evidence>
<proteinExistence type="predicted"/>